<dbReference type="InterPro" id="IPR052336">
    <property type="entry name" value="MlaD_Phospholipid_Transporter"/>
</dbReference>
<accession>B9XRW0</accession>
<dbReference type="STRING" id="320771.Cflav_PD0264"/>
<dbReference type="InterPro" id="IPR003399">
    <property type="entry name" value="Mce/MlaD"/>
</dbReference>
<proteinExistence type="predicted"/>
<name>B9XRW0_PEDPL</name>
<sequence length="329" mass="35471">MSQARKEIKVGFFVLICLSLLGLLLLQFGKGTSLFRPTYTILLKSGNAGGLKTRSTVLMAGVGVGTISRIQLNPDGKGVTIYLKIYKQYEIHKDARIVIEQSGFLGDPFVAIYPGDNKAPRFENMDETSVEEPFNLQEVARSAAGFIKRIDQTADKLNGAINDVRKLVLNEQTLTNLSVTVASFRKVSENALSTVQNLNQLITSNGVPASYAISNLVLFSENLNQLATNANGIISTNGPQIAAAVNNLQMSTATLTNLLGDVAAGKGLVGGLLKDPQLAGNFSLLSSNLAITSSNLNRLGLWGILWQHKPPKSKLPPKELEDSRHNPVK</sequence>
<dbReference type="PANTHER" id="PTHR33371:SF4">
    <property type="entry name" value="INTERMEMBRANE PHOSPHOLIPID TRANSPORT SYSTEM BINDING PROTEIN MLAD"/>
    <property type="match status" value="1"/>
</dbReference>
<evidence type="ECO:0000313" key="2">
    <source>
        <dbReference type="EMBL" id="EEF57419.1"/>
    </source>
</evidence>
<dbReference type="PANTHER" id="PTHR33371">
    <property type="entry name" value="INTERMEMBRANE PHOSPHOLIPID TRANSPORT SYSTEM BINDING PROTEIN MLAD-RELATED"/>
    <property type="match status" value="1"/>
</dbReference>
<dbReference type="RefSeq" id="WP_007418543.1">
    <property type="nucleotide sequence ID" value="NZ_ABOX02000069.1"/>
</dbReference>
<reference evidence="2 3" key="1">
    <citation type="journal article" date="2011" name="J. Bacteriol.">
        <title>Genome sequence of 'Pedosphaera parvula' Ellin514, an aerobic Verrucomicrobial isolate from pasture soil.</title>
        <authorList>
            <person name="Kant R."/>
            <person name="van Passel M.W."/>
            <person name="Sangwan P."/>
            <person name="Palva A."/>
            <person name="Lucas S."/>
            <person name="Copeland A."/>
            <person name="Lapidus A."/>
            <person name="Glavina Del Rio T."/>
            <person name="Dalin E."/>
            <person name="Tice H."/>
            <person name="Bruce D."/>
            <person name="Goodwin L."/>
            <person name="Pitluck S."/>
            <person name="Chertkov O."/>
            <person name="Larimer F.W."/>
            <person name="Land M.L."/>
            <person name="Hauser L."/>
            <person name="Brettin T.S."/>
            <person name="Detter J.C."/>
            <person name="Han S."/>
            <person name="de Vos W.M."/>
            <person name="Janssen P.H."/>
            <person name="Smidt H."/>
        </authorList>
    </citation>
    <scope>NUCLEOTIDE SEQUENCE [LARGE SCALE GENOMIC DNA]</scope>
    <source>
        <strain evidence="2 3">Ellin514</strain>
    </source>
</reference>
<dbReference type="OrthoDB" id="9788420at2"/>
<dbReference type="Pfam" id="PF02470">
    <property type="entry name" value="MlaD"/>
    <property type="match status" value="1"/>
</dbReference>
<dbReference type="Proteomes" id="UP000003688">
    <property type="component" value="Unassembled WGS sequence"/>
</dbReference>
<protein>
    <submittedName>
        <fullName evidence="2">Mammalian cell entry related domain protein</fullName>
    </submittedName>
</protein>
<evidence type="ECO:0000259" key="1">
    <source>
        <dbReference type="Pfam" id="PF02470"/>
    </source>
</evidence>
<dbReference type="AlphaFoldDB" id="B9XRW0"/>
<keyword evidence="3" id="KW-1185">Reference proteome</keyword>
<comment type="caution">
    <text evidence="2">The sequence shown here is derived from an EMBL/GenBank/DDBJ whole genome shotgun (WGS) entry which is preliminary data.</text>
</comment>
<evidence type="ECO:0000313" key="3">
    <source>
        <dbReference type="Proteomes" id="UP000003688"/>
    </source>
</evidence>
<feature type="domain" description="Mce/MlaD" evidence="1">
    <location>
        <begin position="37"/>
        <end position="115"/>
    </location>
</feature>
<organism evidence="2 3">
    <name type="scientific">Pedosphaera parvula (strain Ellin514)</name>
    <dbReference type="NCBI Taxonomy" id="320771"/>
    <lineage>
        <taxon>Bacteria</taxon>
        <taxon>Pseudomonadati</taxon>
        <taxon>Verrucomicrobiota</taxon>
        <taxon>Pedosphaerae</taxon>
        <taxon>Pedosphaerales</taxon>
        <taxon>Pedosphaeraceae</taxon>
        <taxon>Pedosphaera</taxon>
    </lineage>
</organism>
<dbReference type="EMBL" id="ABOX02000069">
    <property type="protein sequence ID" value="EEF57419.1"/>
    <property type="molecule type" value="Genomic_DNA"/>
</dbReference>
<gene>
    <name evidence="2" type="ORF">Cflav_PD0264</name>
</gene>